<evidence type="ECO:0000313" key="5">
    <source>
        <dbReference type="Proteomes" id="UP000650424"/>
    </source>
</evidence>
<dbReference type="PANTHER" id="PTHR43877">
    <property type="entry name" value="AMINOALKYLPHOSPHONATE N-ACETYLTRANSFERASE-RELATED-RELATED"/>
    <property type="match status" value="1"/>
</dbReference>
<dbReference type="Proteomes" id="UP000650424">
    <property type="component" value="Unassembled WGS sequence"/>
</dbReference>
<proteinExistence type="predicted"/>
<dbReference type="EMBL" id="JACOGF010000002">
    <property type="protein sequence ID" value="MBC3916803.1"/>
    <property type="molecule type" value="Genomic_DNA"/>
</dbReference>
<dbReference type="RefSeq" id="WP_186946038.1">
    <property type="nucleotide sequence ID" value="NZ_JACOGF010000002.1"/>
</dbReference>
<dbReference type="Gene3D" id="3.40.630.30">
    <property type="match status" value="1"/>
</dbReference>
<keyword evidence="5" id="KW-1185">Reference proteome</keyword>
<evidence type="ECO:0000256" key="2">
    <source>
        <dbReference type="ARBA" id="ARBA00023315"/>
    </source>
</evidence>
<organism evidence="4 5">
    <name type="scientific">Undibacterium hunanense</name>
    <dbReference type="NCBI Taxonomy" id="2762292"/>
    <lineage>
        <taxon>Bacteria</taxon>
        <taxon>Pseudomonadati</taxon>
        <taxon>Pseudomonadota</taxon>
        <taxon>Betaproteobacteria</taxon>
        <taxon>Burkholderiales</taxon>
        <taxon>Oxalobacteraceae</taxon>
        <taxon>Undibacterium</taxon>
    </lineage>
</organism>
<dbReference type="PANTHER" id="PTHR43877:SF2">
    <property type="entry name" value="AMINOALKYLPHOSPHONATE N-ACETYLTRANSFERASE-RELATED"/>
    <property type="match status" value="1"/>
</dbReference>
<dbReference type="InterPro" id="IPR000182">
    <property type="entry name" value="GNAT_dom"/>
</dbReference>
<feature type="domain" description="N-acetyltransferase" evidence="3">
    <location>
        <begin position="1"/>
        <end position="160"/>
    </location>
</feature>
<keyword evidence="2" id="KW-0012">Acyltransferase</keyword>
<accession>A0ABR6ZLL6</accession>
<dbReference type="CDD" id="cd04301">
    <property type="entry name" value="NAT_SF"/>
    <property type="match status" value="1"/>
</dbReference>
<reference evidence="4 5" key="1">
    <citation type="submission" date="2020-08" db="EMBL/GenBank/DDBJ databases">
        <title>Novel species isolated from subtropical streams in China.</title>
        <authorList>
            <person name="Lu H."/>
        </authorList>
    </citation>
    <scope>NUCLEOTIDE SEQUENCE [LARGE SCALE GENOMIC DNA]</scope>
    <source>
        <strain evidence="4 5">CY18W</strain>
    </source>
</reference>
<evidence type="ECO:0000256" key="1">
    <source>
        <dbReference type="ARBA" id="ARBA00022679"/>
    </source>
</evidence>
<keyword evidence="1" id="KW-0808">Transferase</keyword>
<comment type="caution">
    <text evidence="4">The sequence shown here is derived from an EMBL/GenBank/DDBJ whole genome shotgun (WGS) entry which is preliminary data.</text>
</comment>
<dbReference type="SUPFAM" id="SSF55729">
    <property type="entry name" value="Acyl-CoA N-acyltransferases (Nat)"/>
    <property type="match status" value="1"/>
</dbReference>
<name>A0ABR6ZLL6_9BURK</name>
<gene>
    <name evidence="4" type="ORF">H8L32_04890</name>
</gene>
<sequence>MRRLAESQDLAAVHAIYMHADVIPYLGYDPMPMEEFAAMFAGLLASGSFYVYPVDGVIAGFYKVSRFAGRAAHVAQLGTLAVAPSFQGKGIAQAMLAEAMSAMKNEGVRRLELIVESDNLRGLAFYQGLGFETEGRLRQFYKRSDDADYIDDFIMAKFLY</sequence>
<dbReference type="PROSITE" id="PS51186">
    <property type="entry name" value="GNAT"/>
    <property type="match status" value="1"/>
</dbReference>
<evidence type="ECO:0000259" key="3">
    <source>
        <dbReference type="PROSITE" id="PS51186"/>
    </source>
</evidence>
<dbReference type="Pfam" id="PF00583">
    <property type="entry name" value="Acetyltransf_1"/>
    <property type="match status" value="1"/>
</dbReference>
<protein>
    <submittedName>
        <fullName evidence="4">GNAT family N-acetyltransferase</fullName>
    </submittedName>
</protein>
<dbReference type="InterPro" id="IPR016181">
    <property type="entry name" value="Acyl_CoA_acyltransferase"/>
</dbReference>
<dbReference type="InterPro" id="IPR050832">
    <property type="entry name" value="Bact_Acetyltransf"/>
</dbReference>
<evidence type="ECO:0000313" key="4">
    <source>
        <dbReference type="EMBL" id="MBC3916803.1"/>
    </source>
</evidence>